<dbReference type="AlphaFoldDB" id="A0A0B7AI32"/>
<protein>
    <submittedName>
        <fullName evidence="1">Uncharacterized protein</fullName>
    </submittedName>
</protein>
<accession>A0A0B7AI32</accession>
<proteinExistence type="predicted"/>
<gene>
    <name evidence="1" type="primary">ORF120065</name>
</gene>
<name>A0A0B7AI32_9EUPU</name>
<reference evidence="1" key="1">
    <citation type="submission" date="2014-12" db="EMBL/GenBank/DDBJ databases">
        <title>Insight into the proteome of Arion vulgaris.</title>
        <authorList>
            <person name="Aradska J."/>
            <person name="Bulat T."/>
            <person name="Smidak R."/>
            <person name="Sarate P."/>
            <person name="Gangsoo J."/>
            <person name="Sialana F."/>
            <person name="Bilban M."/>
            <person name="Lubec G."/>
        </authorList>
    </citation>
    <scope>NUCLEOTIDE SEQUENCE</scope>
    <source>
        <tissue evidence="1">Skin</tissue>
    </source>
</reference>
<dbReference type="EMBL" id="HACG01033412">
    <property type="protein sequence ID" value="CEK80277.1"/>
    <property type="molecule type" value="Transcribed_RNA"/>
</dbReference>
<feature type="non-terminal residue" evidence="1">
    <location>
        <position position="1"/>
    </location>
</feature>
<evidence type="ECO:0000313" key="1">
    <source>
        <dbReference type="EMBL" id="CEK80277.1"/>
    </source>
</evidence>
<organism evidence="1">
    <name type="scientific">Arion vulgaris</name>
    <dbReference type="NCBI Taxonomy" id="1028688"/>
    <lineage>
        <taxon>Eukaryota</taxon>
        <taxon>Metazoa</taxon>
        <taxon>Spiralia</taxon>
        <taxon>Lophotrochozoa</taxon>
        <taxon>Mollusca</taxon>
        <taxon>Gastropoda</taxon>
        <taxon>Heterobranchia</taxon>
        <taxon>Euthyneura</taxon>
        <taxon>Panpulmonata</taxon>
        <taxon>Eupulmonata</taxon>
        <taxon>Stylommatophora</taxon>
        <taxon>Helicina</taxon>
        <taxon>Arionoidea</taxon>
        <taxon>Arionidae</taxon>
        <taxon>Arion</taxon>
    </lineage>
</organism>
<sequence length="92" mass="10167">LYVSVHFSSCTSITLLRGTVSKLPIYTSTGIATIFSSTYNSASWVHPSFCICTFATKTDISSQSLVGADQNYQKCNNSLHGEVYRELVINKY</sequence>